<dbReference type="GO" id="GO:0005524">
    <property type="term" value="F:ATP binding"/>
    <property type="evidence" value="ECO:0007669"/>
    <property type="project" value="InterPro"/>
</dbReference>
<comment type="caution">
    <text evidence="1">The sequence shown here is derived from an EMBL/GenBank/DDBJ whole genome shotgun (WGS) entry which is preliminary data.</text>
</comment>
<evidence type="ECO:0000313" key="2">
    <source>
        <dbReference type="Proteomes" id="UP000236291"/>
    </source>
</evidence>
<dbReference type="STRING" id="57577.A0A2K3P218"/>
<dbReference type="GO" id="GO:0030983">
    <property type="term" value="F:mismatched DNA binding"/>
    <property type="evidence" value="ECO:0007669"/>
    <property type="project" value="InterPro"/>
</dbReference>
<name>A0A2K3P218_TRIPR</name>
<dbReference type="EMBL" id="ASHM01003081">
    <property type="protein sequence ID" value="PNY09336.1"/>
    <property type="molecule type" value="Genomic_DNA"/>
</dbReference>
<proteinExistence type="predicted"/>
<dbReference type="GO" id="GO:0006298">
    <property type="term" value="P:mismatch repair"/>
    <property type="evidence" value="ECO:0007669"/>
    <property type="project" value="InterPro"/>
</dbReference>
<accession>A0A2K3P218</accession>
<gene>
    <name evidence="1" type="ORF">L195_g005884</name>
</gene>
<sequence length="168" mass="18526">MKGPLSIQSEENRDVARHCSIGIEPRISAECITLLHTQRARALVAKAEADALLTLTKKFQLDVDDIENILNSLVQLDVINARATFGISFGGSNPQIFLPDRNNSSSAESFLTRNDNSNGPLPNNREWVLYLPKCFFKRRNLTLGVAALDKAQPQPVPVDSLVSNKTVL</sequence>
<dbReference type="AlphaFoldDB" id="A0A2K3P218"/>
<reference evidence="1 2" key="2">
    <citation type="journal article" date="2017" name="Front. Plant Sci.">
        <title>Gene Classification and Mining of Molecular Markers Useful in Red Clover (Trifolium pratense) Breeding.</title>
        <authorList>
            <person name="Istvanek J."/>
            <person name="Dluhosova J."/>
            <person name="Dluhos P."/>
            <person name="Patkova L."/>
            <person name="Nedelnik J."/>
            <person name="Repkova J."/>
        </authorList>
    </citation>
    <scope>NUCLEOTIDE SEQUENCE [LARGE SCALE GENOMIC DNA]</scope>
    <source>
        <strain evidence="2">cv. Tatra</strain>
        <tissue evidence="1">Young leaves</tissue>
    </source>
</reference>
<dbReference type="InterPro" id="IPR045076">
    <property type="entry name" value="MutS"/>
</dbReference>
<dbReference type="PANTHER" id="PTHR48466:SF2">
    <property type="entry name" value="OS10G0509000 PROTEIN"/>
    <property type="match status" value="1"/>
</dbReference>
<evidence type="ECO:0000313" key="1">
    <source>
        <dbReference type="EMBL" id="PNY09336.1"/>
    </source>
</evidence>
<reference evidence="1 2" key="1">
    <citation type="journal article" date="2014" name="Am. J. Bot.">
        <title>Genome assembly and annotation for red clover (Trifolium pratense; Fabaceae).</title>
        <authorList>
            <person name="Istvanek J."/>
            <person name="Jaros M."/>
            <person name="Krenek A."/>
            <person name="Repkova J."/>
        </authorList>
    </citation>
    <scope>NUCLEOTIDE SEQUENCE [LARGE SCALE GENOMIC DNA]</scope>
    <source>
        <strain evidence="2">cv. Tatra</strain>
        <tissue evidence="1">Young leaves</tissue>
    </source>
</reference>
<dbReference type="Proteomes" id="UP000236291">
    <property type="component" value="Unassembled WGS sequence"/>
</dbReference>
<dbReference type="GO" id="GO:0140664">
    <property type="term" value="F:ATP-dependent DNA damage sensor activity"/>
    <property type="evidence" value="ECO:0007669"/>
    <property type="project" value="InterPro"/>
</dbReference>
<protein>
    <submittedName>
        <fullName evidence="1">MutS2-like protein</fullName>
    </submittedName>
</protein>
<organism evidence="1 2">
    <name type="scientific">Trifolium pratense</name>
    <name type="common">Red clover</name>
    <dbReference type="NCBI Taxonomy" id="57577"/>
    <lineage>
        <taxon>Eukaryota</taxon>
        <taxon>Viridiplantae</taxon>
        <taxon>Streptophyta</taxon>
        <taxon>Embryophyta</taxon>
        <taxon>Tracheophyta</taxon>
        <taxon>Spermatophyta</taxon>
        <taxon>Magnoliopsida</taxon>
        <taxon>eudicotyledons</taxon>
        <taxon>Gunneridae</taxon>
        <taxon>Pentapetalae</taxon>
        <taxon>rosids</taxon>
        <taxon>fabids</taxon>
        <taxon>Fabales</taxon>
        <taxon>Fabaceae</taxon>
        <taxon>Papilionoideae</taxon>
        <taxon>50 kb inversion clade</taxon>
        <taxon>NPAAA clade</taxon>
        <taxon>Hologalegina</taxon>
        <taxon>IRL clade</taxon>
        <taxon>Trifolieae</taxon>
        <taxon>Trifolium</taxon>
    </lineage>
</organism>
<dbReference type="PANTHER" id="PTHR48466">
    <property type="entry name" value="OS10G0509000 PROTEIN-RELATED"/>
    <property type="match status" value="1"/>
</dbReference>